<evidence type="ECO:0000313" key="1">
    <source>
        <dbReference type="EMBL" id="EAY09366.1"/>
    </source>
</evidence>
<name>A2EDA8_TRIV3</name>
<protein>
    <recommendedName>
        <fullName evidence="3">Right handed beta helix domain-containing protein</fullName>
    </recommendedName>
</protein>
<keyword evidence="2" id="KW-1185">Reference proteome</keyword>
<gene>
    <name evidence="1" type="ORF">TVAG_417880</name>
</gene>
<dbReference type="VEuPathDB" id="TrichDB:TVAGG3_0876110"/>
<dbReference type="EMBL" id="DS113359">
    <property type="protein sequence ID" value="EAY09366.1"/>
    <property type="molecule type" value="Genomic_DNA"/>
</dbReference>
<evidence type="ECO:0000313" key="2">
    <source>
        <dbReference type="Proteomes" id="UP000001542"/>
    </source>
</evidence>
<dbReference type="RefSeq" id="XP_001321589.1">
    <property type="nucleotide sequence ID" value="XM_001321554.1"/>
</dbReference>
<sequence length="230" mass="26330">MSPSFWVKVSEKENYKNEINESTIFDCGVLEGGCCIQIVMVGGRQIIDRCNITSNRVNQDIGGYDMQGISSDSFIKYTTIRSNNQSTSDSFGLCYHQSSNSDKLISAISCSYAENRQLNTEGRLIATATKLSMFDCCILLNEFTYTFYLWEGSLVFNNSFADKYTATSQANSVEYINTFSSSECKYYYFDINENENKVNNKDDEDDSDDIEKVKRIVRYLDRKSNFIQFI</sequence>
<organism evidence="1 2">
    <name type="scientific">Trichomonas vaginalis (strain ATCC PRA-98 / G3)</name>
    <dbReference type="NCBI Taxonomy" id="412133"/>
    <lineage>
        <taxon>Eukaryota</taxon>
        <taxon>Metamonada</taxon>
        <taxon>Parabasalia</taxon>
        <taxon>Trichomonadida</taxon>
        <taxon>Trichomonadidae</taxon>
        <taxon>Trichomonas</taxon>
    </lineage>
</organism>
<dbReference type="KEGG" id="tva:4767283"/>
<reference evidence="1" key="2">
    <citation type="journal article" date="2007" name="Science">
        <title>Draft genome sequence of the sexually transmitted pathogen Trichomonas vaginalis.</title>
        <authorList>
            <person name="Carlton J.M."/>
            <person name="Hirt R.P."/>
            <person name="Silva J.C."/>
            <person name="Delcher A.L."/>
            <person name="Schatz M."/>
            <person name="Zhao Q."/>
            <person name="Wortman J.R."/>
            <person name="Bidwell S.L."/>
            <person name="Alsmark U.C.M."/>
            <person name="Besteiro S."/>
            <person name="Sicheritz-Ponten T."/>
            <person name="Noel C.J."/>
            <person name="Dacks J.B."/>
            <person name="Foster P.G."/>
            <person name="Simillion C."/>
            <person name="Van de Peer Y."/>
            <person name="Miranda-Saavedra D."/>
            <person name="Barton G.J."/>
            <person name="Westrop G.D."/>
            <person name="Mueller S."/>
            <person name="Dessi D."/>
            <person name="Fiori P.L."/>
            <person name="Ren Q."/>
            <person name="Paulsen I."/>
            <person name="Zhang H."/>
            <person name="Bastida-Corcuera F.D."/>
            <person name="Simoes-Barbosa A."/>
            <person name="Brown M.T."/>
            <person name="Hayes R.D."/>
            <person name="Mukherjee M."/>
            <person name="Okumura C.Y."/>
            <person name="Schneider R."/>
            <person name="Smith A.J."/>
            <person name="Vanacova S."/>
            <person name="Villalvazo M."/>
            <person name="Haas B.J."/>
            <person name="Pertea M."/>
            <person name="Feldblyum T.V."/>
            <person name="Utterback T.R."/>
            <person name="Shu C.L."/>
            <person name="Osoegawa K."/>
            <person name="de Jong P.J."/>
            <person name="Hrdy I."/>
            <person name="Horvathova L."/>
            <person name="Zubacova Z."/>
            <person name="Dolezal P."/>
            <person name="Malik S.B."/>
            <person name="Logsdon J.M. Jr."/>
            <person name="Henze K."/>
            <person name="Gupta A."/>
            <person name="Wang C.C."/>
            <person name="Dunne R.L."/>
            <person name="Upcroft J.A."/>
            <person name="Upcroft P."/>
            <person name="White O."/>
            <person name="Salzberg S.L."/>
            <person name="Tang P."/>
            <person name="Chiu C.-H."/>
            <person name="Lee Y.-S."/>
            <person name="Embley T.M."/>
            <person name="Coombs G.H."/>
            <person name="Mottram J.C."/>
            <person name="Tachezy J."/>
            <person name="Fraser-Liggett C.M."/>
            <person name="Johnson P.J."/>
        </authorList>
    </citation>
    <scope>NUCLEOTIDE SEQUENCE [LARGE SCALE GENOMIC DNA]</scope>
    <source>
        <strain evidence="1">G3</strain>
    </source>
</reference>
<dbReference type="InParanoid" id="A2EDA8"/>
<dbReference type="Proteomes" id="UP000001542">
    <property type="component" value="Unassembled WGS sequence"/>
</dbReference>
<accession>A2EDA8</accession>
<proteinExistence type="predicted"/>
<evidence type="ECO:0008006" key="3">
    <source>
        <dbReference type="Google" id="ProtNLM"/>
    </source>
</evidence>
<dbReference type="AlphaFoldDB" id="A2EDA8"/>
<dbReference type="VEuPathDB" id="TrichDB:TVAG_417880"/>
<reference evidence="1" key="1">
    <citation type="submission" date="2006-10" db="EMBL/GenBank/DDBJ databases">
        <authorList>
            <person name="Amadeo P."/>
            <person name="Zhao Q."/>
            <person name="Wortman J."/>
            <person name="Fraser-Liggett C."/>
            <person name="Carlton J."/>
        </authorList>
    </citation>
    <scope>NUCLEOTIDE SEQUENCE</scope>
    <source>
        <strain evidence="1">G3</strain>
    </source>
</reference>